<proteinExistence type="predicted"/>
<dbReference type="Proteomes" id="UP001285263">
    <property type="component" value="Unassembled WGS sequence"/>
</dbReference>
<dbReference type="Gene3D" id="1.10.10.10">
    <property type="entry name" value="Winged helix-like DNA-binding domain superfamily/Winged helix DNA-binding domain"/>
    <property type="match status" value="1"/>
</dbReference>
<gene>
    <name evidence="2" type="ORF">SNE35_28720</name>
</gene>
<dbReference type="InterPro" id="IPR036388">
    <property type="entry name" value="WH-like_DNA-bd_sf"/>
</dbReference>
<evidence type="ECO:0000313" key="2">
    <source>
        <dbReference type="EMBL" id="MDY0748518.1"/>
    </source>
</evidence>
<evidence type="ECO:0000313" key="3">
    <source>
        <dbReference type="Proteomes" id="UP001285263"/>
    </source>
</evidence>
<keyword evidence="3" id="KW-1185">Reference proteome</keyword>
<reference evidence="2 3" key="1">
    <citation type="submission" date="2023-11" db="EMBL/GenBank/DDBJ databases">
        <title>Paucibacter sp. nov., isolated from fresh soil in Korea.</title>
        <authorList>
            <person name="Le N.T.T."/>
        </authorList>
    </citation>
    <scope>NUCLEOTIDE SEQUENCE [LARGE SCALE GENOMIC DNA]</scope>
    <source>
        <strain evidence="2 3">R3-3</strain>
    </source>
</reference>
<sequence length="179" mass="19925">MRAGSIDRWPLALRFLTCEAGPSKQRNTRNGAPLRRNTSRNSRNTFTFKRKEMGKDERIERLLIEWAQWLQVGDGSGFSTMSVLHPDWSPPSPGLTPTMKTGVHSSARRTHRAVSALSVRMGNTLVVHYCLRLSLADQAERLQCSASTVTQRVARAHLLLRPALLTHGDGTSARPQKGV</sequence>
<name>A0ABU5DRZ8_9BURK</name>
<dbReference type="SUPFAM" id="SSF88659">
    <property type="entry name" value="Sigma3 and sigma4 domains of RNA polymerase sigma factors"/>
    <property type="match status" value="1"/>
</dbReference>
<protein>
    <recommendedName>
        <fullName evidence="4">RNA polymerase sigma factor 70 region 4 type 2 domain-containing protein</fullName>
    </recommendedName>
</protein>
<evidence type="ECO:0000256" key="1">
    <source>
        <dbReference type="SAM" id="MobiDB-lite"/>
    </source>
</evidence>
<comment type="caution">
    <text evidence="2">The sequence shown here is derived from an EMBL/GenBank/DDBJ whole genome shotgun (WGS) entry which is preliminary data.</text>
</comment>
<organism evidence="2 3">
    <name type="scientific">Roseateles agri</name>
    <dbReference type="NCBI Taxonomy" id="3098619"/>
    <lineage>
        <taxon>Bacteria</taxon>
        <taxon>Pseudomonadati</taxon>
        <taxon>Pseudomonadota</taxon>
        <taxon>Betaproteobacteria</taxon>
        <taxon>Burkholderiales</taxon>
        <taxon>Sphaerotilaceae</taxon>
        <taxon>Roseateles</taxon>
    </lineage>
</organism>
<dbReference type="InterPro" id="IPR013324">
    <property type="entry name" value="RNA_pol_sigma_r3/r4-like"/>
</dbReference>
<accession>A0ABU5DRZ8</accession>
<feature type="region of interest" description="Disordered" evidence="1">
    <location>
        <begin position="22"/>
        <end position="43"/>
    </location>
</feature>
<dbReference type="EMBL" id="JAXCLA010000010">
    <property type="protein sequence ID" value="MDY0748518.1"/>
    <property type="molecule type" value="Genomic_DNA"/>
</dbReference>
<evidence type="ECO:0008006" key="4">
    <source>
        <dbReference type="Google" id="ProtNLM"/>
    </source>
</evidence>